<feature type="chain" id="PRO_5014863039" evidence="1">
    <location>
        <begin position="20"/>
        <end position="73"/>
    </location>
</feature>
<reference evidence="2" key="1">
    <citation type="submission" date="2018-01" db="EMBL/GenBank/DDBJ databases">
        <title>An insight into the sialome of Amazonian anophelines.</title>
        <authorList>
            <person name="Ribeiro J.M."/>
            <person name="Scarpassa V."/>
            <person name="Calvo E."/>
        </authorList>
    </citation>
    <scope>NUCLEOTIDE SEQUENCE</scope>
    <source>
        <tissue evidence="2">Salivary glands</tissue>
    </source>
</reference>
<evidence type="ECO:0000256" key="1">
    <source>
        <dbReference type="SAM" id="SignalP"/>
    </source>
</evidence>
<feature type="signal peptide" evidence="1">
    <location>
        <begin position="1"/>
        <end position="19"/>
    </location>
</feature>
<dbReference type="AlphaFoldDB" id="A0A2M3ZRL0"/>
<organism evidence="2">
    <name type="scientific">Anopheles braziliensis</name>
    <dbReference type="NCBI Taxonomy" id="58242"/>
    <lineage>
        <taxon>Eukaryota</taxon>
        <taxon>Metazoa</taxon>
        <taxon>Ecdysozoa</taxon>
        <taxon>Arthropoda</taxon>
        <taxon>Hexapoda</taxon>
        <taxon>Insecta</taxon>
        <taxon>Pterygota</taxon>
        <taxon>Neoptera</taxon>
        <taxon>Endopterygota</taxon>
        <taxon>Diptera</taxon>
        <taxon>Nematocera</taxon>
        <taxon>Culicoidea</taxon>
        <taxon>Culicidae</taxon>
        <taxon>Anophelinae</taxon>
        <taxon>Anopheles</taxon>
    </lineage>
</organism>
<protein>
    <submittedName>
        <fullName evidence="2">Putative secreted peptide</fullName>
    </submittedName>
</protein>
<sequence>MLLYSFWIVLHLFENNTHCRVLEDLLDFWVVHSLFPYFLWISVNSHRTCPVALKCFRIVWIDFQSLLVGGQRF</sequence>
<proteinExistence type="predicted"/>
<name>A0A2M3ZRL0_9DIPT</name>
<accession>A0A2M3ZRL0</accession>
<dbReference type="EMBL" id="GGFM01010418">
    <property type="protein sequence ID" value="MBW31169.1"/>
    <property type="molecule type" value="Transcribed_RNA"/>
</dbReference>
<keyword evidence="1" id="KW-0732">Signal</keyword>
<evidence type="ECO:0000313" key="2">
    <source>
        <dbReference type="EMBL" id="MBW31169.1"/>
    </source>
</evidence>